<gene>
    <name evidence="1" type="ORF">VP01_1050g10</name>
</gene>
<protein>
    <submittedName>
        <fullName evidence="1">Uncharacterized protein</fullName>
    </submittedName>
</protein>
<keyword evidence="2" id="KW-1185">Reference proteome</keyword>
<name>A0A0L6VU92_9BASI</name>
<evidence type="ECO:0000313" key="2">
    <source>
        <dbReference type="Proteomes" id="UP000037035"/>
    </source>
</evidence>
<dbReference type="AlphaFoldDB" id="A0A0L6VU92"/>
<proteinExistence type="predicted"/>
<organism evidence="1 2">
    <name type="scientific">Puccinia sorghi</name>
    <dbReference type="NCBI Taxonomy" id="27349"/>
    <lineage>
        <taxon>Eukaryota</taxon>
        <taxon>Fungi</taxon>
        <taxon>Dikarya</taxon>
        <taxon>Basidiomycota</taxon>
        <taxon>Pucciniomycotina</taxon>
        <taxon>Pucciniomycetes</taxon>
        <taxon>Pucciniales</taxon>
        <taxon>Pucciniaceae</taxon>
        <taxon>Puccinia</taxon>
    </lineage>
</organism>
<accession>A0A0L6VU92</accession>
<comment type="caution">
    <text evidence="1">The sequence shown here is derived from an EMBL/GenBank/DDBJ whole genome shotgun (WGS) entry which is preliminary data.</text>
</comment>
<dbReference type="Proteomes" id="UP000037035">
    <property type="component" value="Unassembled WGS sequence"/>
</dbReference>
<dbReference type="VEuPathDB" id="FungiDB:VP01_1050g10"/>
<reference evidence="1 2" key="1">
    <citation type="submission" date="2015-08" db="EMBL/GenBank/DDBJ databases">
        <title>Next Generation Sequencing and Analysis of the Genome of Puccinia sorghi L Schw, the Causal Agent of Maize Common Rust.</title>
        <authorList>
            <person name="Rochi L."/>
            <person name="Burguener G."/>
            <person name="Darino M."/>
            <person name="Turjanski A."/>
            <person name="Kreff E."/>
            <person name="Dieguez M.J."/>
            <person name="Sacco F."/>
        </authorList>
    </citation>
    <scope>NUCLEOTIDE SEQUENCE [LARGE SCALE GENOMIC DNA]</scope>
    <source>
        <strain evidence="1 2">RO10H11247</strain>
    </source>
</reference>
<dbReference type="OrthoDB" id="2517503at2759"/>
<dbReference type="EMBL" id="LAVV01000566">
    <property type="protein sequence ID" value="KNZ64246.1"/>
    <property type="molecule type" value="Genomic_DNA"/>
</dbReference>
<evidence type="ECO:0000313" key="1">
    <source>
        <dbReference type="EMBL" id="KNZ64246.1"/>
    </source>
</evidence>
<sequence>MSTTSQYNTTYTLLYQCKKQLAPILLRPKSFSISNQAKVFNNFLAFKFKGRNIDQFITNLTGQISNINTVGLIIGIPVDFKMHENILCDSILDRIPSHLVHTWEILLQKKAAQFKTQDSAMKTFSCPSKSLAVKCTNGKHNPEAGYLESQFFTLFL</sequence>